<name>A0A1A0R296_MYCPR</name>
<feature type="region of interest" description="Disordered" evidence="1">
    <location>
        <begin position="448"/>
        <end position="476"/>
    </location>
</feature>
<accession>A0A1A0R296</accession>
<dbReference type="RefSeq" id="WP_064933466.1">
    <property type="nucleotide sequence ID" value="NZ_LZSO01000029.1"/>
</dbReference>
<dbReference type="PANTHER" id="PTHR43422:SF3">
    <property type="entry name" value="THIAMINE THIAZOLE SYNTHASE"/>
    <property type="match status" value="1"/>
</dbReference>
<dbReference type="PANTHER" id="PTHR43422">
    <property type="entry name" value="THIAMINE THIAZOLE SYNTHASE"/>
    <property type="match status" value="1"/>
</dbReference>
<organism evidence="2 3">
    <name type="scientific">Mycolicibacterium peregrinum</name>
    <name type="common">Mycobacterium peregrinum</name>
    <dbReference type="NCBI Taxonomy" id="43304"/>
    <lineage>
        <taxon>Bacteria</taxon>
        <taxon>Bacillati</taxon>
        <taxon>Actinomycetota</taxon>
        <taxon>Actinomycetes</taxon>
        <taxon>Mycobacteriales</taxon>
        <taxon>Mycobacteriaceae</taxon>
        <taxon>Mycolicibacterium</taxon>
    </lineage>
</organism>
<proteinExistence type="predicted"/>
<sequence>MGKLGEHALVLGGSISGLFAARVLSDFYNTVTVVERDELSEDPVHRRGVPQGRHVHALLSQGARTTRELFPGVLDEVVAEGAPVWDDGELSRFHISYGGHLMLRSGKAAGTAADYRENALYQPSRPLLECHIRRRLATIDNVTILGGQDVAELTATPDRDRITGARVVDRSTGAERELTADLTMDARGRAAHTPACLERLGYGRPAEDRIVMHTTYVSQAMRIPPAALEEMLVIISPVPGRPTGMFLFSYEKDVSIFTAHGMLGHEPPRDLAGMISYVEEFAPPHLVAALRAGEPIAPVVQHRLPCSQWRRYDKMRRFPAGLLVCGDAMCSFNPIYGQGMSVAAMEAVALRDSLRGGTADLPRRYFRAAAKSIGLAWGLAAGSDLAFPEVEGHRTRSMRLTSRYVERILTACETDPDVHAQFFKVTGLVDPPARLFHPAFVYRVARANHRRRQRGSQPRTDRYAAPEPAQRDGMRT</sequence>
<dbReference type="SUPFAM" id="SSF51905">
    <property type="entry name" value="FAD/NAD(P)-binding domain"/>
    <property type="match status" value="1"/>
</dbReference>
<reference evidence="3" key="1">
    <citation type="submission" date="2016-06" db="EMBL/GenBank/DDBJ databases">
        <authorList>
            <person name="Sutton G."/>
            <person name="Brinkac L."/>
            <person name="Sanka R."/>
            <person name="Adams M."/>
            <person name="Lau E."/>
            <person name="Mehaffy C."/>
            <person name="Tameris M."/>
            <person name="Hatherill M."/>
            <person name="Hanekom W."/>
            <person name="Mahomed H."/>
            <person name="Mcshane H."/>
        </authorList>
    </citation>
    <scope>NUCLEOTIDE SEQUENCE [LARGE SCALE GENOMIC DNA]</scope>
    <source>
        <strain evidence="3">852002-51209_SCH5440388</strain>
    </source>
</reference>
<feature type="compositionally biased region" description="Basic and acidic residues" evidence="1">
    <location>
        <begin position="459"/>
        <end position="476"/>
    </location>
</feature>
<dbReference type="Proteomes" id="UP000093902">
    <property type="component" value="Unassembled WGS sequence"/>
</dbReference>
<dbReference type="EMBL" id="LZSO01000029">
    <property type="protein sequence ID" value="OBB27889.1"/>
    <property type="molecule type" value="Genomic_DNA"/>
</dbReference>
<dbReference type="Gene3D" id="3.30.9.100">
    <property type="match status" value="1"/>
</dbReference>
<protein>
    <submittedName>
        <fullName evidence="2">2-polyprenyl-6-methoxyphenol hydroxylase-like oxidoreductase</fullName>
    </submittedName>
</protein>
<dbReference type="InterPro" id="IPR036188">
    <property type="entry name" value="FAD/NAD-bd_sf"/>
</dbReference>
<gene>
    <name evidence="2" type="ORF">A5792_23680</name>
</gene>
<evidence type="ECO:0000256" key="1">
    <source>
        <dbReference type="SAM" id="MobiDB-lite"/>
    </source>
</evidence>
<dbReference type="AlphaFoldDB" id="A0A1A0R296"/>
<evidence type="ECO:0000313" key="3">
    <source>
        <dbReference type="Proteomes" id="UP000093902"/>
    </source>
</evidence>
<dbReference type="Gene3D" id="3.50.50.60">
    <property type="entry name" value="FAD/NAD(P)-binding domain"/>
    <property type="match status" value="1"/>
</dbReference>
<comment type="caution">
    <text evidence="2">The sequence shown here is derived from an EMBL/GenBank/DDBJ whole genome shotgun (WGS) entry which is preliminary data.</text>
</comment>
<evidence type="ECO:0000313" key="2">
    <source>
        <dbReference type="EMBL" id="OBB27889.1"/>
    </source>
</evidence>